<gene>
    <name evidence="1" type="ORF">V6N12_024452</name>
</gene>
<dbReference type="Proteomes" id="UP001472677">
    <property type="component" value="Unassembled WGS sequence"/>
</dbReference>
<accession>A0ABR2G1C1</accession>
<proteinExistence type="predicted"/>
<name>A0ABR2G1C1_9ROSI</name>
<protein>
    <submittedName>
        <fullName evidence="1">Uncharacterized protein</fullName>
    </submittedName>
</protein>
<evidence type="ECO:0000313" key="2">
    <source>
        <dbReference type="Proteomes" id="UP001472677"/>
    </source>
</evidence>
<keyword evidence="2" id="KW-1185">Reference proteome</keyword>
<reference evidence="1 2" key="1">
    <citation type="journal article" date="2024" name="G3 (Bethesda)">
        <title>Genome assembly of Hibiscus sabdariffa L. provides insights into metabolisms of medicinal natural products.</title>
        <authorList>
            <person name="Kim T."/>
        </authorList>
    </citation>
    <scope>NUCLEOTIDE SEQUENCE [LARGE SCALE GENOMIC DNA]</scope>
    <source>
        <strain evidence="1">TK-2024</strain>
        <tissue evidence="1">Old leaves</tissue>
    </source>
</reference>
<comment type="caution">
    <text evidence="1">The sequence shown here is derived from an EMBL/GenBank/DDBJ whole genome shotgun (WGS) entry which is preliminary data.</text>
</comment>
<sequence length="238" mass="27610">MYALLLLVRRVVYFVFHNIWDSVFFKVTDTFISQKYVALIGVIQSINLRCGLVNVYGPSNDSDKNVFLLELVAFLELWDPPTFVRLDRFLISTDFEFAFSEVFQTVLGKSISYHNATILSETRKDWGPKPFKCFNFWFGEVVFVDIVTKKLTDLKQKNPGIRIGGLIKGAKLALKQWSGNSFRDTGKSITMLEKEISDLESRLQSEDNVQHLLIHLQEVRACLWKELRREESSWLQKS</sequence>
<organism evidence="1 2">
    <name type="scientific">Hibiscus sabdariffa</name>
    <name type="common">roselle</name>
    <dbReference type="NCBI Taxonomy" id="183260"/>
    <lineage>
        <taxon>Eukaryota</taxon>
        <taxon>Viridiplantae</taxon>
        <taxon>Streptophyta</taxon>
        <taxon>Embryophyta</taxon>
        <taxon>Tracheophyta</taxon>
        <taxon>Spermatophyta</taxon>
        <taxon>Magnoliopsida</taxon>
        <taxon>eudicotyledons</taxon>
        <taxon>Gunneridae</taxon>
        <taxon>Pentapetalae</taxon>
        <taxon>rosids</taxon>
        <taxon>malvids</taxon>
        <taxon>Malvales</taxon>
        <taxon>Malvaceae</taxon>
        <taxon>Malvoideae</taxon>
        <taxon>Hibiscus</taxon>
    </lineage>
</organism>
<dbReference type="EMBL" id="JBBPBM010000004">
    <property type="protein sequence ID" value="KAK8590069.1"/>
    <property type="molecule type" value="Genomic_DNA"/>
</dbReference>
<evidence type="ECO:0000313" key="1">
    <source>
        <dbReference type="EMBL" id="KAK8590069.1"/>
    </source>
</evidence>